<protein>
    <submittedName>
        <fullName evidence="1">Uncharacterized protein</fullName>
    </submittedName>
</protein>
<accession>A0A016SCC0</accession>
<sequence>MSLRKNARLKRLLEFLGSFTTKEFKNKGESLDILSVNNKAERQYQKIRTTSKFFGPVENTDKLDLVNVDVHRTSFAPGVLHIRINRICERKVESSFQVGSPVVLDLQYPVRTWMRVTNDGYIEAARYCDRPTDAPECSQFVNVMTNETASPYSKVSVFPNGTLIFANLTVNDTGARYYSPEMRPKVVNNSNGGVWVVPPKRIYLELAK</sequence>
<dbReference type="Proteomes" id="UP000024635">
    <property type="component" value="Unassembled WGS sequence"/>
</dbReference>
<dbReference type="EMBL" id="JARK01001585">
    <property type="protein sequence ID" value="EYB88285.1"/>
    <property type="molecule type" value="Genomic_DNA"/>
</dbReference>
<name>A0A016SCC0_9BILA</name>
<evidence type="ECO:0000313" key="1">
    <source>
        <dbReference type="EMBL" id="EYB88285.1"/>
    </source>
</evidence>
<comment type="caution">
    <text evidence="1">The sequence shown here is derived from an EMBL/GenBank/DDBJ whole genome shotgun (WGS) entry which is preliminary data.</text>
</comment>
<gene>
    <name evidence="1" type="primary">Acey_s0249.g106</name>
    <name evidence="1" type="ORF">Y032_0249g106</name>
</gene>
<reference evidence="2" key="1">
    <citation type="journal article" date="2015" name="Nat. Genet.">
        <title>The genome and transcriptome of the zoonotic hookworm Ancylostoma ceylanicum identify infection-specific gene families.</title>
        <authorList>
            <person name="Schwarz E.M."/>
            <person name="Hu Y."/>
            <person name="Antoshechkin I."/>
            <person name="Miller M.M."/>
            <person name="Sternberg P.W."/>
            <person name="Aroian R.V."/>
        </authorList>
    </citation>
    <scope>NUCLEOTIDE SEQUENCE</scope>
    <source>
        <strain evidence="2">HY135</strain>
    </source>
</reference>
<keyword evidence="2" id="KW-1185">Reference proteome</keyword>
<dbReference type="AlphaFoldDB" id="A0A016SCC0"/>
<dbReference type="OrthoDB" id="6159398at2759"/>
<organism evidence="1 2">
    <name type="scientific">Ancylostoma ceylanicum</name>
    <dbReference type="NCBI Taxonomy" id="53326"/>
    <lineage>
        <taxon>Eukaryota</taxon>
        <taxon>Metazoa</taxon>
        <taxon>Ecdysozoa</taxon>
        <taxon>Nematoda</taxon>
        <taxon>Chromadorea</taxon>
        <taxon>Rhabditida</taxon>
        <taxon>Rhabditina</taxon>
        <taxon>Rhabditomorpha</taxon>
        <taxon>Strongyloidea</taxon>
        <taxon>Ancylostomatidae</taxon>
        <taxon>Ancylostomatinae</taxon>
        <taxon>Ancylostoma</taxon>
    </lineage>
</organism>
<evidence type="ECO:0000313" key="2">
    <source>
        <dbReference type="Proteomes" id="UP000024635"/>
    </source>
</evidence>
<proteinExistence type="predicted"/>